<keyword evidence="1" id="KW-1133">Transmembrane helix</keyword>
<evidence type="ECO:0000256" key="1">
    <source>
        <dbReference type="SAM" id="Phobius"/>
    </source>
</evidence>
<dbReference type="InterPro" id="IPR052173">
    <property type="entry name" value="Beta-lactam_resp_regulator"/>
</dbReference>
<feature type="transmembrane region" description="Helical" evidence="1">
    <location>
        <begin position="286"/>
        <end position="303"/>
    </location>
</feature>
<proteinExistence type="predicted"/>
<evidence type="ECO:0000313" key="3">
    <source>
        <dbReference type="EMBL" id="CDX01010.1"/>
    </source>
</evidence>
<feature type="transmembrane region" description="Helical" evidence="1">
    <location>
        <begin position="38"/>
        <end position="60"/>
    </location>
</feature>
<feature type="transmembrane region" description="Helical" evidence="1">
    <location>
        <begin position="6"/>
        <end position="26"/>
    </location>
</feature>
<keyword evidence="1" id="KW-0812">Transmembrane</keyword>
<gene>
    <name evidence="3" type="ORF">DPCES_1123</name>
</gene>
<accession>A0A098AY18</accession>
<dbReference type="Pfam" id="PF05569">
    <property type="entry name" value="Peptidase_M56"/>
    <property type="match status" value="1"/>
</dbReference>
<feature type="transmembrane region" description="Helical" evidence="1">
    <location>
        <begin position="108"/>
        <end position="131"/>
    </location>
</feature>
<dbReference type="CDD" id="cd07341">
    <property type="entry name" value="M56_BlaR1_MecR1_like"/>
    <property type="match status" value="1"/>
</dbReference>
<keyword evidence="1" id="KW-0472">Membrane</keyword>
<dbReference type="InterPro" id="IPR008756">
    <property type="entry name" value="Peptidase_M56"/>
</dbReference>
<dbReference type="AlphaFoldDB" id="A0A098AY18"/>
<dbReference type="EMBL" id="LK996017">
    <property type="protein sequence ID" value="CDX01010.1"/>
    <property type="molecule type" value="Genomic_DNA"/>
</dbReference>
<sequence>MLGDIFYWVLNMSIIGSLTGVFVLAFRKIKKIPPLFKYALWLIPYTRLILPLGISSQYSLLTLISLFSRETFVLYQLTETPPLVMINSIKAADSFFPVIYKTDELQSVFFISSIIWISVFSILVFYSVLLYHFAKPNIKAATHLHSNVYLSTQYDIPFVSGIIKPKIIIPSNVKEQDISYILIHEYVHLYRKDNLLRCLAMIISCIHWFNPLSWVYLKYFLEDMELACDEKALKNMDIDERKKYAHALLNCASAKMGFASAFGGAKIHTRIENILSYRKLTMTSSIVLIVLFIAIFVALLSNAQV</sequence>
<dbReference type="PANTHER" id="PTHR34978:SF3">
    <property type="entry name" value="SLR0241 PROTEIN"/>
    <property type="match status" value="1"/>
</dbReference>
<name>A0A098AY18_DESHA</name>
<reference evidence="3" key="1">
    <citation type="submission" date="2014-07" db="EMBL/GenBank/DDBJ databases">
        <authorList>
            <person name="Hornung V.Bastian."/>
        </authorList>
    </citation>
    <scope>NUCLEOTIDE SEQUENCE</scope>
    <source>
        <strain evidence="3">PCE-S</strain>
    </source>
</reference>
<protein>
    <submittedName>
        <fullName evidence="3">Peptidase, M56</fullName>
    </submittedName>
</protein>
<dbReference type="PATRIC" id="fig|49338.4.peg.1214"/>
<dbReference type="PANTHER" id="PTHR34978">
    <property type="entry name" value="POSSIBLE SENSOR-TRANSDUCER PROTEIN BLAR"/>
    <property type="match status" value="1"/>
</dbReference>
<organism evidence="3">
    <name type="scientific">Desulfitobacterium hafniense</name>
    <name type="common">Desulfitobacterium frappieri</name>
    <dbReference type="NCBI Taxonomy" id="49338"/>
    <lineage>
        <taxon>Bacteria</taxon>
        <taxon>Bacillati</taxon>
        <taxon>Bacillota</taxon>
        <taxon>Clostridia</taxon>
        <taxon>Eubacteriales</taxon>
        <taxon>Desulfitobacteriaceae</taxon>
        <taxon>Desulfitobacterium</taxon>
    </lineage>
</organism>
<evidence type="ECO:0000259" key="2">
    <source>
        <dbReference type="Pfam" id="PF05569"/>
    </source>
</evidence>
<feature type="transmembrane region" description="Helical" evidence="1">
    <location>
        <begin position="198"/>
        <end position="217"/>
    </location>
</feature>
<feature type="domain" description="Peptidase M56" evidence="2">
    <location>
        <begin position="9"/>
        <end position="268"/>
    </location>
</feature>